<protein>
    <recommendedName>
        <fullName evidence="3">LysR family transcriptional regulator</fullName>
    </recommendedName>
</protein>
<dbReference type="EMBL" id="BAAAFG010000012">
    <property type="protein sequence ID" value="GAA0871832.1"/>
    <property type="molecule type" value="Genomic_DNA"/>
</dbReference>
<dbReference type="RefSeq" id="WP_343764608.1">
    <property type="nucleotide sequence ID" value="NZ_BAAAFG010000012.1"/>
</dbReference>
<name>A0ABN1MFA5_9FLAO</name>
<proteinExistence type="predicted"/>
<dbReference type="Proteomes" id="UP001500507">
    <property type="component" value="Unassembled WGS sequence"/>
</dbReference>
<organism evidence="1 2">
    <name type="scientific">Gangjinia marincola</name>
    <dbReference type="NCBI Taxonomy" id="578463"/>
    <lineage>
        <taxon>Bacteria</taxon>
        <taxon>Pseudomonadati</taxon>
        <taxon>Bacteroidota</taxon>
        <taxon>Flavobacteriia</taxon>
        <taxon>Flavobacteriales</taxon>
        <taxon>Flavobacteriaceae</taxon>
        <taxon>Gangjinia</taxon>
    </lineage>
</organism>
<comment type="caution">
    <text evidence="1">The sequence shown here is derived from an EMBL/GenBank/DDBJ whole genome shotgun (WGS) entry which is preliminary data.</text>
</comment>
<evidence type="ECO:0008006" key="3">
    <source>
        <dbReference type="Google" id="ProtNLM"/>
    </source>
</evidence>
<evidence type="ECO:0000313" key="1">
    <source>
        <dbReference type="EMBL" id="GAA0871832.1"/>
    </source>
</evidence>
<keyword evidence="2" id="KW-1185">Reference proteome</keyword>
<accession>A0ABN1MFA5</accession>
<sequence>MLRLSNTILFKKLGLKGVKRTHYVVVRKADQHKTYIQDFIATFEEDFSMI</sequence>
<reference evidence="1 2" key="1">
    <citation type="journal article" date="2019" name="Int. J. Syst. Evol. Microbiol.">
        <title>The Global Catalogue of Microorganisms (GCM) 10K type strain sequencing project: providing services to taxonomists for standard genome sequencing and annotation.</title>
        <authorList>
            <consortium name="The Broad Institute Genomics Platform"/>
            <consortium name="The Broad Institute Genome Sequencing Center for Infectious Disease"/>
            <person name="Wu L."/>
            <person name="Ma J."/>
        </authorList>
    </citation>
    <scope>NUCLEOTIDE SEQUENCE [LARGE SCALE GENOMIC DNA]</scope>
    <source>
        <strain evidence="1 2">JCM 16082</strain>
    </source>
</reference>
<gene>
    <name evidence="1" type="ORF">GCM10009117_09780</name>
</gene>
<evidence type="ECO:0000313" key="2">
    <source>
        <dbReference type="Proteomes" id="UP001500507"/>
    </source>
</evidence>